<proteinExistence type="predicted"/>
<dbReference type="InterPro" id="IPR002347">
    <property type="entry name" value="SDR_fam"/>
</dbReference>
<evidence type="ECO:0000313" key="1">
    <source>
        <dbReference type="EMBL" id="SMX34746.1"/>
    </source>
</evidence>
<dbReference type="PANTHER" id="PTHR45458">
    <property type="entry name" value="SHORT-CHAIN DEHYDROGENASE/REDUCTASE SDR"/>
    <property type="match status" value="1"/>
</dbReference>
<name>A0A238JYG5_9RHOB</name>
<dbReference type="Pfam" id="PF00106">
    <property type="entry name" value="adh_short"/>
    <property type="match status" value="1"/>
</dbReference>
<reference evidence="2" key="1">
    <citation type="submission" date="2017-05" db="EMBL/GenBank/DDBJ databases">
        <authorList>
            <person name="Rodrigo-Torres L."/>
            <person name="Arahal R. D."/>
            <person name="Lucena T."/>
        </authorList>
    </citation>
    <scope>NUCLEOTIDE SEQUENCE [LARGE SCALE GENOMIC DNA]</scope>
    <source>
        <strain evidence="2">CECT 8621</strain>
    </source>
</reference>
<dbReference type="AlphaFoldDB" id="A0A238JYG5"/>
<evidence type="ECO:0000313" key="2">
    <source>
        <dbReference type="Proteomes" id="UP000202922"/>
    </source>
</evidence>
<gene>
    <name evidence="1" type="primary">csgA_2</name>
    <name evidence="1" type="ORF">COL8621_01468</name>
</gene>
<dbReference type="RefSeq" id="WP_093966574.1">
    <property type="nucleotide sequence ID" value="NZ_FXYE01000001.1"/>
</dbReference>
<dbReference type="Proteomes" id="UP000202922">
    <property type="component" value="Unassembled WGS sequence"/>
</dbReference>
<dbReference type="PANTHER" id="PTHR45458:SF1">
    <property type="entry name" value="SHORT CHAIN DEHYDROGENASE"/>
    <property type="match status" value="1"/>
</dbReference>
<dbReference type="Gene3D" id="3.40.50.720">
    <property type="entry name" value="NAD(P)-binding Rossmann-like Domain"/>
    <property type="match status" value="1"/>
</dbReference>
<keyword evidence="2" id="KW-1185">Reference proteome</keyword>
<dbReference type="PRINTS" id="PR00081">
    <property type="entry name" value="GDHRDH"/>
</dbReference>
<dbReference type="GO" id="GO:0016616">
    <property type="term" value="F:oxidoreductase activity, acting on the CH-OH group of donors, NAD or NADP as acceptor"/>
    <property type="evidence" value="ECO:0007669"/>
    <property type="project" value="TreeGrafter"/>
</dbReference>
<dbReference type="OrthoDB" id="9785826at2"/>
<organism evidence="1 2">
    <name type="scientific">Actibacterium lipolyticum</name>
    <dbReference type="NCBI Taxonomy" id="1524263"/>
    <lineage>
        <taxon>Bacteria</taxon>
        <taxon>Pseudomonadati</taxon>
        <taxon>Pseudomonadota</taxon>
        <taxon>Alphaproteobacteria</taxon>
        <taxon>Rhodobacterales</taxon>
        <taxon>Roseobacteraceae</taxon>
        <taxon>Actibacterium</taxon>
    </lineage>
</organism>
<dbReference type="EMBL" id="FXYE01000001">
    <property type="protein sequence ID" value="SMX34746.1"/>
    <property type="molecule type" value="Genomic_DNA"/>
</dbReference>
<dbReference type="InterPro" id="IPR036291">
    <property type="entry name" value="NAD(P)-bd_dom_sf"/>
</dbReference>
<protein>
    <submittedName>
        <fullName evidence="1">C-factor</fullName>
    </submittedName>
</protein>
<accession>A0A238JYG5</accession>
<dbReference type="SUPFAM" id="SSF51735">
    <property type="entry name" value="NAD(P)-binding Rossmann-fold domains"/>
    <property type="match status" value="1"/>
</dbReference>
<dbReference type="InterPro" id="IPR052184">
    <property type="entry name" value="SDR_enzymes"/>
</dbReference>
<sequence>MPSVLIIGASRGIGCELAQQYAADGWRVHATSRTGAPPSTLSGTKADVVMHQLDVRDPSQIAQLKKNLGAEPIDVLIVSAGTYDRVGGPFGAGPPIAPEEVFAINTDAPINIAEAVFENLTLAELGKMVFVSSAEGIRAGGRAMGPYGQSKAALNDAIRNYANEWGYYGVIGIALHPGWVRTDMGGPRGPVAPEDSAAGIKTVIANLSPAHCGAFLDYRGSNLPW</sequence>